<dbReference type="Pfam" id="PF00356">
    <property type="entry name" value="LacI"/>
    <property type="match status" value="1"/>
</dbReference>
<dbReference type="PANTHER" id="PTHR30146">
    <property type="entry name" value="LACI-RELATED TRANSCRIPTIONAL REPRESSOR"/>
    <property type="match status" value="1"/>
</dbReference>
<dbReference type="CDD" id="cd01392">
    <property type="entry name" value="HTH_LacI"/>
    <property type="match status" value="1"/>
</dbReference>
<reference evidence="5 6" key="1">
    <citation type="submission" date="2020-08" db="EMBL/GenBank/DDBJ databases">
        <title>The Agave Microbiome: Exploring the role of microbial communities in plant adaptations to desert environments.</title>
        <authorList>
            <person name="Partida-Martinez L.P."/>
        </authorList>
    </citation>
    <scope>NUCLEOTIDE SEQUENCE [LARGE SCALE GENOMIC DNA]</scope>
    <source>
        <strain evidence="5 6">AS2.23</strain>
    </source>
</reference>
<comment type="caution">
    <text evidence="5">The sequence shown here is derived from an EMBL/GenBank/DDBJ whole genome shotgun (WGS) entry which is preliminary data.</text>
</comment>
<sequence>MTPERAQPVTMADVAARAGVSRALVSIVLRGVPGASAANRERVLRAAAELDYHPDERARLLGSGRSRRLGVVHGLHEPFHGELLDALYAAVAGTPWRLTLEPRSRTRPEPAAVRALLDQRVEALVLLGPGSGRAALQELGARVPVVVVARALPRVDAGVVRTDDDAGARLAVEHLLALGHRRVVHVHGGRAPGAAERRAGYRRAVREAGLRPELVAGGGDGAAGEAAAAALLAGPPPEAVLAFNDECAAGLLHALRARGTAVPADVSLVGFDDSTVAALSTVSLTTVAQDPAALARHAVAEAVARVEGDTDRPEVVVAPRLVVRGTTTGRARGSG</sequence>
<dbReference type="Gene3D" id="3.40.50.2300">
    <property type="match status" value="2"/>
</dbReference>
<dbReference type="RefSeq" id="WP_183392274.1">
    <property type="nucleotide sequence ID" value="NZ_JACHVY010000003.1"/>
</dbReference>
<dbReference type="InterPro" id="IPR046335">
    <property type="entry name" value="LacI/GalR-like_sensor"/>
</dbReference>
<keyword evidence="3" id="KW-0804">Transcription</keyword>
<dbReference type="InterPro" id="IPR010982">
    <property type="entry name" value="Lambda_DNA-bd_dom_sf"/>
</dbReference>
<feature type="domain" description="HTH lacI-type" evidence="4">
    <location>
        <begin position="9"/>
        <end position="63"/>
    </location>
</feature>
<dbReference type="GO" id="GO:0000976">
    <property type="term" value="F:transcription cis-regulatory region binding"/>
    <property type="evidence" value="ECO:0007669"/>
    <property type="project" value="TreeGrafter"/>
</dbReference>
<evidence type="ECO:0000256" key="1">
    <source>
        <dbReference type="ARBA" id="ARBA00023015"/>
    </source>
</evidence>
<evidence type="ECO:0000313" key="5">
    <source>
        <dbReference type="EMBL" id="MBB2902502.1"/>
    </source>
</evidence>
<evidence type="ECO:0000256" key="2">
    <source>
        <dbReference type="ARBA" id="ARBA00023125"/>
    </source>
</evidence>
<dbReference type="Proteomes" id="UP000533269">
    <property type="component" value="Unassembled WGS sequence"/>
</dbReference>
<keyword evidence="2 5" id="KW-0238">DNA-binding</keyword>
<reference evidence="5 6" key="2">
    <citation type="submission" date="2020-08" db="EMBL/GenBank/DDBJ databases">
        <authorList>
            <person name="Partida-Martinez L."/>
            <person name="Huntemann M."/>
            <person name="Clum A."/>
            <person name="Wang J."/>
            <person name="Palaniappan K."/>
            <person name="Ritter S."/>
            <person name="Chen I.-M."/>
            <person name="Stamatis D."/>
            <person name="Reddy T."/>
            <person name="O'Malley R."/>
            <person name="Daum C."/>
            <person name="Shapiro N."/>
            <person name="Ivanova N."/>
            <person name="Kyrpides N."/>
            <person name="Woyke T."/>
        </authorList>
    </citation>
    <scope>NUCLEOTIDE SEQUENCE [LARGE SCALE GENOMIC DNA]</scope>
    <source>
        <strain evidence="5 6">AS2.23</strain>
    </source>
</reference>
<dbReference type="AlphaFoldDB" id="A0A7W4TPX1"/>
<dbReference type="SMART" id="SM00354">
    <property type="entry name" value="HTH_LACI"/>
    <property type="match status" value="1"/>
</dbReference>
<dbReference type="Gene3D" id="1.10.260.40">
    <property type="entry name" value="lambda repressor-like DNA-binding domains"/>
    <property type="match status" value="1"/>
</dbReference>
<evidence type="ECO:0000259" key="4">
    <source>
        <dbReference type="PROSITE" id="PS50932"/>
    </source>
</evidence>
<dbReference type="PROSITE" id="PS50932">
    <property type="entry name" value="HTH_LACI_2"/>
    <property type="match status" value="1"/>
</dbReference>
<dbReference type="PANTHER" id="PTHR30146:SF109">
    <property type="entry name" value="HTH-TYPE TRANSCRIPTIONAL REGULATOR GALS"/>
    <property type="match status" value="1"/>
</dbReference>
<proteinExistence type="predicted"/>
<keyword evidence="1" id="KW-0805">Transcription regulation</keyword>
<evidence type="ECO:0000313" key="6">
    <source>
        <dbReference type="Proteomes" id="UP000533269"/>
    </source>
</evidence>
<dbReference type="SUPFAM" id="SSF47413">
    <property type="entry name" value="lambda repressor-like DNA-binding domains"/>
    <property type="match status" value="1"/>
</dbReference>
<organism evidence="5 6">
    <name type="scientific">Kineococcus radiotolerans</name>
    <dbReference type="NCBI Taxonomy" id="131568"/>
    <lineage>
        <taxon>Bacteria</taxon>
        <taxon>Bacillati</taxon>
        <taxon>Actinomycetota</taxon>
        <taxon>Actinomycetes</taxon>
        <taxon>Kineosporiales</taxon>
        <taxon>Kineosporiaceae</taxon>
        <taxon>Kineococcus</taxon>
    </lineage>
</organism>
<gene>
    <name evidence="5" type="ORF">FHR75_003333</name>
</gene>
<dbReference type="InterPro" id="IPR000843">
    <property type="entry name" value="HTH_LacI"/>
</dbReference>
<dbReference type="EMBL" id="JACHVY010000003">
    <property type="protein sequence ID" value="MBB2902502.1"/>
    <property type="molecule type" value="Genomic_DNA"/>
</dbReference>
<dbReference type="InterPro" id="IPR028082">
    <property type="entry name" value="Peripla_BP_I"/>
</dbReference>
<accession>A0A7W4TPX1</accession>
<protein>
    <submittedName>
        <fullName evidence="5">DNA-binding LacI/PurR family transcriptional regulator</fullName>
    </submittedName>
</protein>
<dbReference type="Pfam" id="PF13377">
    <property type="entry name" value="Peripla_BP_3"/>
    <property type="match status" value="1"/>
</dbReference>
<dbReference type="SUPFAM" id="SSF53822">
    <property type="entry name" value="Periplasmic binding protein-like I"/>
    <property type="match status" value="1"/>
</dbReference>
<dbReference type="CDD" id="cd06267">
    <property type="entry name" value="PBP1_LacI_sugar_binding-like"/>
    <property type="match status" value="1"/>
</dbReference>
<name>A0A7W4TPX1_KINRA</name>
<dbReference type="GO" id="GO:0003700">
    <property type="term" value="F:DNA-binding transcription factor activity"/>
    <property type="evidence" value="ECO:0007669"/>
    <property type="project" value="TreeGrafter"/>
</dbReference>
<evidence type="ECO:0000256" key="3">
    <source>
        <dbReference type="ARBA" id="ARBA00023163"/>
    </source>
</evidence>